<reference evidence="3" key="1">
    <citation type="submission" date="2015-04" db="EMBL/GenBank/DDBJ databases">
        <authorList>
            <person name="Syromyatnikov M.Y."/>
            <person name="Popov V.N."/>
        </authorList>
    </citation>
    <scope>NUCLEOTIDE SEQUENCE</scope>
    <source>
        <strain evidence="3">MO-1</strain>
    </source>
</reference>
<keyword evidence="1 3" id="KW-0413">Isomerase</keyword>
<evidence type="ECO:0000256" key="1">
    <source>
        <dbReference type="RuleBase" id="RU003513"/>
    </source>
</evidence>
<protein>
    <submittedName>
        <fullName evidence="3">UDP-N-acetylglucosamine 2-epimerase</fullName>
        <ecNumber evidence="3">5.1.3.14</ecNumber>
    </submittedName>
</protein>
<name>A0A1S7LMB3_MAGMO</name>
<dbReference type="InterPro" id="IPR029767">
    <property type="entry name" value="WecB-like"/>
</dbReference>
<organism evidence="3">
    <name type="scientific">Magnetococcus massalia (strain MO-1)</name>
    <dbReference type="NCBI Taxonomy" id="451514"/>
    <lineage>
        <taxon>Bacteria</taxon>
        <taxon>Pseudomonadati</taxon>
        <taxon>Pseudomonadota</taxon>
        <taxon>Magnetococcia</taxon>
        <taxon>Magnetococcales</taxon>
        <taxon>Magnetococcaceae</taxon>
        <taxon>Magnetococcus</taxon>
    </lineage>
</organism>
<dbReference type="NCBIfam" id="TIGR00236">
    <property type="entry name" value="wecB"/>
    <property type="match status" value="1"/>
</dbReference>
<dbReference type="CDD" id="cd03786">
    <property type="entry name" value="GTB_UDP-GlcNAc_2-Epimerase"/>
    <property type="match status" value="1"/>
</dbReference>
<dbReference type="InterPro" id="IPR003331">
    <property type="entry name" value="UDP_GlcNAc_Epimerase_2_dom"/>
</dbReference>
<proteinExistence type="inferred from homology"/>
<accession>A0A1S7LMB3</accession>
<sequence>MTATQPIICVVGARPNFMKMASVLPALKQGGATLPTLLVHTGQHYDAAMKDAFFTQLSIPEPDVDLEVGSGSHAVQTALVMQRFEQVMDAHGAGAVLVVGDVNSTIATALVAAKKGVPVIHVEAGLRSYDRAMPEEINRLLTDQLSDFLFTTERSAHANLEREGIDLKRVHFVGNVMIDTLLRLLPRAASAERIKQQFELPATTPLTERGYGLLTLHRPSNVDDPQVLKRLVETVVALSAQLPLIFPIHPRTRGRLEAAGLASTLEQAKGIHLLPPVGYLEMLGLMSRSRLVLTDSGGIQEETTALGIPCITLRENTERPITVSEGSNTIVGSDSSLITDTFNTIMHSGGKGGRIPEGWDGRAAERIAEILQPWYHGRYG</sequence>
<dbReference type="Gene3D" id="3.40.50.2000">
    <property type="entry name" value="Glycogen Phosphorylase B"/>
    <property type="match status" value="2"/>
</dbReference>
<evidence type="ECO:0000313" key="3">
    <source>
        <dbReference type="EMBL" id="CRH08072.1"/>
    </source>
</evidence>
<dbReference type="AlphaFoldDB" id="A0A1S7LMB3"/>
<dbReference type="Pfam" id="PF02350">
    <property type="entry name" value="Epimerase_2"/>
    <property type="match status" value="1"/>
</dbReference>
<dbReference type="EMBL" id="LO017727">
    <property type="protein sequence ID" value="CRH08072.1"/>
    <property type="molecule type" value="Genomic_DNA"/>
</dbReference>
<gene>
    <name evidence="3" type="primary">nfrC</name>
    <name evidence="3" type="ORF">MAGMO_3944</name>
</gene>
<comment type="similarity">
    <text evidence="1">Belongs to the UDP-N-acetylglucosamine 2-epimerase family.</text>
</comment>
<dbReference type="SUPFAM" id="SSF53756">
    <property type="entry name" value="UDP-Glycosyltransferase/glycogen phosphorylase"/>
    <property type="match status" value="1"/>
</dbReference>
<evidence type="ECO:0000259" key="2">
    <source>
        <dbReference type="Pfam" id="PF02350"/>
    </source>
</evidence>
<feature type="domain" description="UDP-N-acetylglucosamine 2-epimerase" evidence="2">
    <location>
        <begin position="35"/>
        <end position="371"/>
    </location>
</feature>
<dbReference type="EC" id="5.1.3.14" evidence="3"/>
<dbReference type="PANTHER" id="PTHR43174">
    <property type="entry name" value="UDP-N-ACETYLGLUCOSAMINE 2-EPIMERASE"/>
    <property type="match status" value="1"/>
</dbReference>
<dbReference type="PANTHER" id="PTHR43174:SF1">
    <property type="entry name" value="UDP-N-ACETYLGLUCOSAMINE 2-EPIMERASE"/>
    <property type="match status" value="1"/>
</dbReference>
<dbReference type="GO" id="GO:0008761">
    <property type="term" value="F:UDP-N-acetylglucosamine 2-epimerase activity"/>
    <property type="evidence" value="ECO:0007669"/>
    <property type="project" value="UniProtKB-EC"/>
</dbReference>